<feature type="domain" description="BON" evidence="2">
    <location>
        <begin position="3"/>
        <end position="73"/>
    </location>
</feature>
<keyword evidence="4" id="KW-1185">Reference proteome</keyword>
<keyword evidence="1" id="KW-0732">Signal</keyword>
<name>A0A0H2LXJ6_VARPD</name>
<dbReference type="PATRIC" id="fig|34073.19.peg.5866"/>
<dbReference type="PROSITE" id="PS50914">
    <property type="entry name" value="BON"/>
    <property type="match status" value="3"/>
</dbReference>
<evidence type="ECO:0000256" key="1">
    <source>
        <dbReference type="ARBA" id="ARBA00022729"/>
    </source>
</evidence>
<dbReference type="AlphaFoldDB" id="A0A0H2LXJ6"/>
<proteinExistence type="predicted"/>
<dbReference type="EMBL" id="JZWI01000037">
    <property type="protein sequence ID" value="KLN53237.1"/>
    <property type="molecule type" value="Genomic_DNA"/>
</dbReference>
<dbReference type="Gene3D" id="3.30.1340.30">
    <property type="match status" value="3"/>
</dbReference>
<evidence type="ECO:0000313" key="3">
    <source>
        <dbReference type="EMBL" id="KLN53237.1"/>
    </source>
</evidence>
<feature type="domain" description="BON" evidence="2">
    <location>
        <begin position="78"/>
        <end position="146"/>
    </location>
</feature>
<dbReference type="PANTHER" id="PTHR34606:SF4">
    <property type="entry name" value="OUTER MEMBRANE LIPOPROTEIN DOLP"/>
    <property type="match status" value="1"/>
</dbReference>
<evidence type="ECO:0000259" key="2">
    <source>
        <dbReference type="PROSITE" id="PS50914"/>
    </source>
</evidence>
<comment type="caution">
    <text evidence="3">The sequence shown here is derived from an EMBL/GenBank/DDBJ whole genome shotgun (WGS) entry which is preliminary data.</text>
</comment>
<dbReference type="RefSeq" id="WP_047786958.1">
    <property type="nucleotide sequence ID" value="NZ_JZWI01000037.1"/>
</dbReference>
<dbReference type="PANTHER" id="PTHR34606">
    <property type="entry name" value="BON DOMAIN-CONTAINING PROTEIN"/>
    <property type="match status" value="1"/>
</dbReference>
<reference evidence="3 4" key="1">
    <citation type="submission" date="2015-03" db="EMBL/GenBank/DDBJ databases">
        <title>Genome sequence of Variovorax paradoxus TBEA6.</title>
        <authorList>
            <person name="Poehlein A."/>
            <person name="Schuldes J."/>
            <person name="Wuebbeler J.H."/>
            <person name="Hiessl S."/>
            <person name="Steinbuechel A."/>
            <person name="Daniel R."/>
        </authorList>
    </citation>
    <scope>NUCLEOTIDE SEQUENCE [LARGE SCALE GENOMIC DNA]</scope>
    <source>
        <strain evidence="3 4">TBEA6</strain>
    </source>
</reference>
<dbReference type="Proteomes" id="UP000035170">
    <property type="component" value="Unassembled WGS sequence"/>
</dbReference>
<dbReference type="InterPro" id="IPR051686">
    <property type="entry name" value="Lipoprotein_DolP"/>
</dbReference>
<organism evidence="3 4">
    <name type="scientific">Variovorax paradoxus</name>
    <dbReference type="NCBI Taxonomy" id="34073"/>
    <lineage>
        <taxon>Bacteria</taxon>
        <taxon>Pseudomonadati</taxon>
        <taxon>Pseudomonadota</taxon>
        <taxon>Betaproteobacteria</taxon>
        <taxon>Burkholderiales</taxon>
        <taxon>Comamonadaceae</taxon>
        <taxon>Variovorax</taxon>
    </lineage>
</organism>
<dbReference type="InterPro" id="IPR014004">
    <property type="entry name" value="Transpt-assoc_nodulatn_dom_bac"/>
</dbReference>
<accession>A0A0H2LXJ6</accession>
<dbReference type="SMART" id="SM00749">
    <property type="entry name" value="BON"/>
    <property type="match status" value="3"/>
</dbReference>
<feature type="domain" description="BON" evidence="2">
    <location>
        <begin position="149"/>
        <end position="217"/>
    </location>
</feature>
<sequence>MKSDTQLRADIQAELEWDPAVTSANVGVIVNHGVVTLTGHLGSYAEKLAVEQAVQRVSGVKALAVETSVKLAAGLERTDADIAQAVGHALEWNVQVPRNAVQPMVEGGWVTLTGEVEWDYQRQAAESTVRNLLGVTGITNLVKIRLQVCSADVERQVQDALIRVFHDEPRQVAVDVHGSQVVLRGKVRSWAEFEAVRGAAWSAPGVVSVVNELAVEA</sequence>
<dbReference type="InterPro" id="IPR007055">
    <property type="entry name" value="BON_dom"/>
</dbReference>
<protein>
    <submittedName>
        <fullName evidence="3">Periplasmic protein</fullName>
    </submittedName>
</protein>
<dbReference type="Pfam" id="PF04972">
    <property type="entry name" value="BON"/>
    <property type="match status" value="3"/>
</dbReference>
<gene>
    <name evidence="3" type="ORF">VPARA_57180</name>
</gene>
<evidence type="ECO:0000313" key="4">
    <source>
        <dbReference type="Proteomes" id="UP000035170"/>
    </source>
</evidence>